<dbReference type="GO" id="GO:0052621">
    <property type="term" value="F:diguanylate cyclase activity"/>
    <property type="evidence" value="ECO:0007669"/>
    <property type="project" value="UniProtKB-EC"/>
</dbReference>
<evidence type="ECO:0000256" key="1">
    <source>
        <dbReference type="ARBA" id="ARBA00012528"/>
    </source>
</evidence>
<dbReference type="SMART" id="SM00267">
    <property type="entry name" value="GGDEF"/>
    <property type="match status" value="1"/>
</dbReference>
<dbReference type="NCBIfam" id="TIGR00254">
    <property type="entry name" value="GGDEF"/>
    <property type="match status" value="1"/>
</dbReference>
<dbReference type="FunFam" id="3.30.70.270:FF:000001">
    <property type="entry name" value="Diguanylate cyclase domain protein"/>
    <property type="match status" value="1"/>
</dbReference>
<dbReference type="CDD" id="cd01949">
    <property type="entry name" value="GGDEF"/>
    <property type="match status" value="1"/>
</dbReference>
<accession>A0A927E9K9</accession>
<dbReference type="PANTHER" id="PTHR45138:SF9">
    <property type="entry name" value="DIGUANYLATE CYCLASE DGCM-RELATED"/>
    <property type="match status" value="1"/>
</dbReference>
<evidence type="ECO:0000259" key="5">
    <source>
        <dbReference type="PROSITE" id="PS50887"/>
    </source>
</evidence>
<dbReference type="Gene3D" id="3.40.50.2300">
    <property type="match status" value="2"/>
</dbReference>
<dbReference type="InterPro" id="IPR050469">
    <property type="entry name" value="Diguanylate_Cyclase"/>
</dbReference>
<dbReference type="GO" id="GO:1902201">
    <property type="term" value="P:negative regulation of bacterial-type flagellum-dependent cell motility"/>
    <property type="evidence" value="ECO:0007669"/>
    <property type="project" value="TreeGrafter"/>
</dbReference>
<dbReference type="RefSeq" id="WP_051987655.1">
    <property type="nucleotide sequence ID" value="NZ_JACXWY010000007.1"/>
</dbReference>
<comment type="catalytic activity">
    <reaction evidence="2">
        <text>2 GTP = 3',3'-c-di-GMP + 2 diphosphate</text>
        <dbReference type="Rhea" id="RHEA:24898"/>
        <dbReference type="ChEBI" id="CHEBI:33019"/>
        <dbReference type="ChEBI" id="CHEBI:37565"/>
        <dbReference type="ChEBI" id="CHEBI:58805"/>
        <dbReference type="EC" id="2.7.7.65"/>
    </reaction>
</comment>
<feature type="modified residue" description="4-aspartylphosphate" evidence="3">
    <location>
        <position position="72"/>
    </location>
</feature>
<evidence type="ECO:0000256" key="3">
    <source>
        <dbReference type="PROSITE-ProRule" id="PRU00169"/>
    </source>
</evidence>
<dbReference type="EMBL" id="JACXWY010000007">
    <property type="protein sequence ID" value="MBD3846797.1"/>
    <property type="molecule type" value="Genomic_DNA"/>
</dbReference>
<evidence type="ECO:0000313" key="7">
    <source>
        <dbReference type="Proteomes" id="UP000619295"/>
    </source>
</evidence>
<name>A0A927E9K9_9HYPH</name>
<dbReference type="SUPFAM" id="SSF55073">
    <property type="entry name" value="Nucleotide cyclase"/>
    <property type="match status" value="1"/>
</dbReference>
<evidence type="ECO:0000313" key="6">
    <source>
        <dbReference type="EMBL" id="MBD3846797.1"/>
    </source>
</evidence>
<feature type="domain" description="Response regulatory" evidence="4">
    <location>
        <begin position="20"/>
        <end position="135"/>
    </location>
</feature>
<dbReference type="Gene3D" id="3.30.70.270">
    <property type="match status" value="1"/>
</dbReference>
<dbReference type="SMART" id="SM00448">
    <property type="entry name" value="REC"/>
    <property type="match status" value="2"/>
</dbReference>
<protein>
    <recommendedName>
        <fullName evidence="1">diguanylate cyclase</fullName>
        <ecNumber evidence="1">2.7.7.65</ecNumber>
    </recommendedName>
</protein>
<gene>
    <name evidence="6" type="ORF">IED13_13890</name>
</gene>
<dbReference type="InterPro" id="IPR011006">
    <property type="entry name" value="CheY-like_superfamily"/>
</dbReference>
<dbReference type="Pfam" id="PF00990">
    <property type="entry name" value="GGDEF"/>
    <property type="match status" value="1"/>
</dbReference>
<dbReference type="Pfam" id="PF00072">
    <property type="entry name" value="Response_reg"/>
    <property type="match status" value="2"/>
</dbReference>
<keyword evidence="3" id="KW-0597">Phosphoprotein</keyword>
<proteinExistence type="predicted"/>
<dbReference type="InterPro" id="IPR043128">
    <property type="entry name" value="Rev_trsase/Diguanyl_cyclase"/>
</dbReference>
<dbReference type="InterPro" id="IPR029787">
    <property type="entry name" value="Nucleotide_cyclase"/>
</dbReference>
<dbReference type="EC" id="2.7.7.65" evidence="1"/>
<dbReference type="Proteomes" id="UP000619295">
    <property type="component" value="Unassembled WGS sequence"/>
</dbReference>
<dbReference type="GO" id="GO:0043709">
    <property type="term" value="P:cell adhesion involved in single-species biofilm formation"/>
    <property type="evidence" value="ECO:0007669"/>
    <property type="project" value="TreeGrafter"/>
</dbReference>
<organism evidence="6 7">
    <name type="scientific">Bosea spartocytisi</name>
    <dbReference type="NCBI Taxonomy" id="2773451"/>
    <lineage>
        <taxon>Bacteria</taxon>
        <taxon>Pseudomonadati</taxon>
        <taxon>Pseudomonadota</taxon>
        <taxon>Alphaproteobacteria</taxon>
        <taxon>Hyphomicrobiales</taxon>
        <taxon>Boseaceae</taxon>
        <taxon>Bosea</taxon>
    </lineage>
</organism>
<reference evidence="6" key="1">
    <citation type="submission" date="2020-09" db="EMBL/GenBank/DDBJ databases">
        <title>Bosea spartocytisi sp. nov. a root nodule endophyte of Spartocytisus supranubius in the high mountain ecosystem fo the Teide National Park (Canary Islands, Spain).</title>
        <authorList>
            <person name="Pulido-Suarez L."/>
            <person name="Peix A."/>
            <person name="Igual J.M."/>
            <person name="Socas-Perez N."/>
            <person name="Velazquez E."/>
            <person name="Flores-Felix J.D."/>
            <person name="Leon-Barrios M."/>
        </authorList>
    </citation>
    <scope>NUCLEOTIDE SEQUENCE</scope>
    <source>
        <strain evidence="6">SSUT16</strain>
    </source>
</reference>
<dbReference type="GO" id="GO:0005886">
    <property type="term" value="C:plasma membrane"/>
    <property type="evidence" value="ECO:0007669"/>
    <property type="project" value="TreeGrafter"/>
</dbReference>
<dbReference type="PROSITE" id="PS50110">
    <property type="entry name" value="RESPONSE_REGULATORY"/>
    <property type="match status" value="2"/>
</dbReference>
<dbReference type="AlphaFoldDB" id="A0A927E9K9"/>
<keyword evidence="7" id="KW-1185">Reference proteome</keyword>
<feature type="domain" description="Response regulatory" evidence="4">
    <location>
        <begin position="143"/>
        <end position="258"/>
    </location>
</feature>
<dbReference type="PROSITE" id="PS50887">
    <property type="entry name" value="GGDEF"/>
    <property type="match status" value="1"/>
</dbReference>
<dbReference type="SUPFAM" id="SSF52172">
    <property type="entry name" value="CheY-like"/>
    <property type="match status" value="2"/>
</dbReference>
<dbReference type="GO" id="GO:0000160">
    <property type="term" value="P:phosphorelay signal transduction system"/>
    <property type="evidence" value="ECO:0007669"/>
    <property type="project" value="InterPro"/>
</dbReference>
<feature type="domain" description="GGDEF" evidence="5">
    <location>
        <begin position="301"/>
        <end position="434"/>
    </location>
</feature>
<sequence>MNAPSTAALADDKPGKDERGILVIEDSRTFAIALRQFLEAETGLPVTTCASLKDLSELIVAAPGAYAIAVVDLNLPDAPRGEALDWTVAHGIPTVVFTATFDLATRGRIMEREVIDYVLKDNEFALPNLVGTVKRALDNRNTRILVVDDTRTTRKVLARMLSIQQYVVVEAGSGAEALALLDAHPDLELVVSDYYMPDMDGFELARKIRRSHPNVRLIGISSSTDRKTSAGFLKAGAHDFVARPFVLEELQCRIASNVETLTQLKRLQELAARDYLTNLFNRRHFFEQGPALVETARQAGLPASIALLDIDHFKQLNDRHGHDGGDRVLDAVARNLSRLAEGGTNLLARVGGEEFAILFRGADLAEALRLSETIREEIAREALLLGGETLALTVSIGVTEIGASERLDASLGRADQALYTAKQAGRNRVCAAAQRS</sequence>
<evidence type="ECO:0000256" key="2">
    <source>
        <dbReference type="ARBA" id="ARBA00034247"/>
    </source>
</evidence>
<comment type="caution">
    <text evidence="6">The sequence shown here is derived from an EMBL/GenBank/DDBJ whole genome shotgun (WGS) entry which is preliminary data.</text>
</comment>
<dbReference type="PANTHER" id="PTHR45138">
    <property type="entry name" value="REGULATORY COMPONENTS OF SENSORY TRANSDUCTION SYSTEM"/>
    <property type="match status" value="1"/>
</dbReference>
<dbReference type="InterPro" id="IPR000160">
    <property type="entry name" value="GGDEF_dom"/>
</dbReference>
<dbReference type="InterPro" id="IPR001789">
    <property type="entry name" value="Sig_transdc_resp-reg_receiver"/>
</dbReference>
<feature type="modified residue" description="4-aspartylphosphate" evidence="3">
    <location>
        <position position="193"/>
    </location>
</feature>
<evidence type="ECO:0000259" key="4">
    <source>
        <dbReference type="PROSITE" id="PS50110"/>
    </source>
</evidence>